<feature type="compositionally biased region" description="Low complexity" evidence="1">
    <location>
        <begin position="39"/>
        <end position="67"/>
    </location>
</feature>
<feature type="region of interest" description="Disordered" evidence="1">
    <location>
        <begin position="1"/>
        <end position="22"/>
    </location>
</feature>
<feature type="non-terminal residue" evidence="2">
    <location>
        <position position="1"/>
    </location>
</feature>
<organism evidence="2 3">
    <name type="scientific">Durusdinium trenchii</name>
    <dbReference type="NCBI Taxonomy" id="1381693"/>
    <lineage>
        <taxon>Eukaryota</taxon>
        <taxon>Sar</taxon>
        <taxon>Alveolata</taxon>
        <taxon>Dinophyceae</taxon>
        <taxon>Suessiales</taxon>
        <taxon>Symbiodiniaceae</taxon>
        <taxon>Durusdinium</taxon>
    </lineage>
</organism>
<evidence type="ECO:0000313" key="2">
    <source>
        <dbReference type="EMBL" id="CAK9003405.1"/>
    </source>
</evidence>
<dbReference type="EMBL" id="CAXAMM010004400">
    <property type="protein sequence ID" value="CAK9003405.1"/>
    <property type="molecule type" value="Genomic_DNA"/>
</dbReference>
<feature type="compositionally biased region" description="Polar residues" evidence="1">
    <location>
        <begin position="13"/>
        <end position="22"/>
    </location>
</feature>
<comment type="caution">
    <text evidence="2">The sequence shown here is derived from an EMBL/GenBank/DDBJ whole genome shotgun (WGS) entry which is preliminary data.</text>
</comment>
<proteinExistence type="predicted"/>
<evidence type="ECO:0000256" key="1">
    <source>
        <dbReference type="SAM" id="MobiDB-lite"/>
    </source>
</evidence>
<name>A0ABP0ILE0_9DINO</name>
<feature type="non-terminal residue" evidence="2">
    <location>
        <position position="67"/>
    </location>
</feature>
<dbReference type="Proteomes" id="UP001642464">
    <property type="component" value="Unassembled WGS sequence"/>
</dbReference>
<keyword evidence="3" id="KW-1185">Reference proteome</keyword>
<sequence>KQTCHQPWPMPRNRSQLSATASRTCTRKPLFPMMLPIGSQRSSRMPSCSSRCPTLSSARSSLATSWP</sequence>
<protein>
    <submittedName>
        <fullName evidence="2">Uncharacterized protein</fullName>
    </submittedName>
</protein>
<reference evidence="2 3" key="1">
    <citation type="submission" date="2024-02" db="EMBL/GenBank/DDBJ databases">
        <authorList>
            <person name="Chen Y."/>
            <person name="Shah S."/>
            <person name="Dougan E. K."/>
            <person name="Thang M."/>
            <person name="Chan C."/>
        </authorList>
    </citation>
    <scope>NUCLEOTIDE SEQUENCE [LARGE SCALE GENOMIC DNA]</scope>
</reference>
<accession>A0ABP0ILE0</accession>
<feature type="region of interest" description="Disordered" evidence="1">
    <location>
        <begin position="38"/>
        <end position="67"/>
    </location>
</feature>
<gene>
    <name evidence="2" type="ORF">SCF082_LOCUS7728</name>
</gene>
<evidence type="ECO:0000313" key="3">
    <source>
        <dbReference type="Proteomes" id="UP001642464"/>
    </source>
</evidence>